<gene>
    <name evidence="1" type="ORF">KUCAC02_021761</name>
</gene>
<keyword evidence="2" id="KW-1185">Reference proteome</keyword>
<name>A0ACB9XGF2_CHAAC</name>
<accession>A0ACB9XGF2</accession>
<comment type="caution">
    <text evidence="1">The sequence shown here is derived from an EMBL/GenBank/DDBJ whole genome shotgun (WGS) entry which is preliminary data.</text>
</comment>
<evidence type="ECO:0000313" key="2">
    <source>
        <dbReference type="Proteomes" id="UP001057452"/>
    </source>
</evidence>
<organism evidence="1 2">
    <name type="scientific">Chaenocephalus aceratus</name>
    <name type="common">Blackfin icefish</name>
    <name type="synonym">Chaenichthys aceratus</name>
    <dbReference type="NCBI Taxonomy" id="36190"/>
    <lineage>
        <taxon>Eukaryota</taxon>
        <taxon>Metazoa</taxon>
        <taxon>Chordata</taxon>
        <taxon>Craniata</taxon>
        <taxon>Vertebrata</taxon>
        <taxon>Euteleostomi</taxon>
        <taxon>Actinopterygii</taxon>
        <taxon>Neopterygii</taxon>
        <taxon>Teleostei</taxon>
        <taxon>Neoteleostei</taxon>
        <taxon>Acanthomorphata</taxon>
        <taxon>Eupercaria</taxon>
        <taxon>Perciformes</taxon>
        <taxon>Notothenioidei</taxon>
        <taxon>Channichthyidae</taxon>
        <taxon>Chaenocephalus</taxon>
    </lineage>
</organism>
<dbReference type="EMBL" id="CM043790">
    <property type="protein sequence ID" value="KAI4826114.1"/>
    <property type="molecule type" value="Genomic_DNA"/>
</dbReference>
<sequence>MQCSADSYLQKHQQGSFPSSCLYPEITAFPQGRQAVEGTFMDVFSLLSNERRNVTQAEAQVCFPGTPLPACPSPNIIDLTQTSQMKDGGELCHK</sequence>
<reference evidence="1" key="1">
    <citation type="submission" date="2022-05" db="EMBL/GenBank/DDBJ databases">
        <title>Chromosome-level genome of Chaenocephalus aceratus.</title>
        <authorList>
            <person name="Park H."/>
        </authorList>
    </citation>
    <scope>NUCLEOTIDE SEQUENCE</scope>
    <source>
        <strain evidence="1">KU_202001</strain>
    </source>
</reference>
<evidence type="ECO:0000313" key="1">
    <source>
        <dbReference type="EMBL" id="KAI4826114.1"/>
    </source>
</evidence>
<dbReference type="Proteomes" id="UP001057452">
    <property type="component" value="Chromosome 6"/>
</dbReference>
<protein>
    <submittedName>
        <fullName evidence="1">Uncharacterized protein</fullName>
    </submittedName>
</protein>
<proteinExistence type="predicted"/>